<keyword evidence="4" id="KW-0378">Hydrolase</keyword>
<evidence type="ECO:0000259" key="7">
    <source>
        <dbReference type="PROSITE" id="PS51935"/>
    </source>
</evidence>
<keyword evidence="2" id="KW-0645">Protease</keyword>
<evidence type="ECO:0000256" key="4">
    <source>
        <dbReference type="ARBA" id="ARBA00022801"/>
    </source>
</evidence>
<feature type="chain" id="PRO_5009913663" evidence="6">
    <location>
        <begin position="19"/>
        <end position="160"/>
    </location>
</feature>
<dbReference type="Gene3D" id="3.90.1720.10">
    <property type="entry name" value="endopeptidase domain like (from Nostoc punctiforme)"/>
    <property type="match status" value="1"/>
</dbReference>
<dbReference type="AlphaFoldDB" id="A0A1M5S940"/>
<evidence type="ECO:0000256" key="5">
    <source>
        <dbReference type="ARBA" id="ARBA00022807"/>
    </source>
</evidence>
<reference evidence="9" key="1">
    <citation type="submission" date="2016-11" db="EMBL/GenBank/DDBJ databases">
        <authorList>
            <person name="Varghese N."/>
            <person name="Submissions S."/>
        </authorList>
    </citation>
    <scope>NUCLEOTIDE SEQUENCE [LARGE SCALE GENOMIC DNA]</scope>
    <source>
        <strain evidence="9">DSM 16917</strain>
    </source>
</reference>
<dbReference type="Pfam" id="PF00877">
    <property type="entry name" value="NLPC_P60"/>
    <property type="match status" value="1"/>
</dbReference>
<keyword evidence="9" id="KW-1185">Reference proteome</keyword>
<organism evidence="8 9">
    <name type="scientific">Ferrimonas marina</name>
    <dbReference type="NCBI Taxonomy" id="299255"/>
    <lineage>
        <taxon>Bacteria</taxon>
        <taxon>Pseudomonadati</taxon>
        <taxon>Pseudomonadota</taxon>
        <taxon>Gammaproteobacteria</taxon>
        <taxon>Alteromonadales</taxon>
        <taxon>Ferrimonadaceae</taxon>
        <taxon>Ferrimonas</taxon>
    </lineage>
</organism>
<dbReference type="PROSITE" id="PS51935">
    <property type="entry name" value="NLPC_P60"/>
    <property type="match status" value="1"/>
</dbReference>
<dbReference type="InterPro" id="IPR052062">
    <property type="entry name" value="Murein_DD/LD_carboxypeptidase"/>
</dbReference>
<name>A0A1M5S940_9GAMM</name>
<dbReference type="PROSITE" id="PS51257">
    <property type="entry name" value="PROKAR_LIPOPROTEIN"/>
    <property type="match status" value="1"/>
</dbReference>
<evidence type="ECO:0000256" key="3">
    <source>
        <dbReference type="ARBA" id="ARBA00022729"/>
    </source>
</evidence>
<dbReference type="InterPro" id="IPR038765">
    <property type="entry name" value="Papain-like_cys_pep_sf"/>
</dbReference>
<accession>A0A1M5S940</accession>
<evidence type="ECO:0000256" key="1">
    <source>
        <dbReference type="ARBA" id="ARBA00007074"/>
    </source>
</evidence>
<proteinExistence type="inferred from homology"/>
<dbReference type="SUPFAM" id="SSF54001">
    <property type="entry name" value="Cysteine proteinases"/>
    <property type="match status" value="1"/>
</dbReference>
<evidence type="ECO:0000313" key="8">
    <source>
        <dbReference type="EMBL" id="SHH34991.1"/>
    </source>
</evidence>
<evidence type="ECO:0000256" key="6">
    <source>
        <dbReference type="SAM" id="SignalP"/>
    </source>
</evidence>
<sequence length="160" mass="18137">MFRCYWLLLVLLTGCAQTPDSSLTAKSPLTTQAPHKNEATVSQTLLSQHQQWQGVPHRWGGEDRRGLDCSALVQLTYAQHFALALPRTTAGQALVGQAIPRQQVQAGDLVFFKTGPSQRHVGMMVDQQRFLHVSSSKGVILSQLDNPYWRRHYWQMRRVL</sequence>
<evidence type="ECO:0000256" key="2">
    <source>
        <dbReference type="ARBA" id="ARBA00022670"/>
    </source>
</evidence>
<dbReference type="InterPro" id="IPR000064">
    <property type="entry name" value="NLP_P60_dom"/>
</dbReference>
<keyword evidence="5" id="KW-0788">Thiol protease</keyword>
<dbReference type="PANTHER" id="PTHR47360">
    <property type="entry name" value="MUREIN DD-ENDOPEPTIDASE MEPS/MUREIN LD-CARBOXYPEPTIDASE"/>
    <property type="match status" value="1"/>
</dbReference>
<gene>
    <name evidence="8" type="ORF">SAMN02745129_1914</name>
</gene>
<dbReference type="OrthoDB" id="9807055at2"/>
<dbReference type="Proteomes" id="UP000184268">
    <property type="component" value="Unassembled WGS sequence"/>
</dbReference>
<dbReference type="EMBL" id="FQXG01000002">
    <property type="protein sequence ID" value="SHH34991.1"/>
    <property type="molecule type" value="Genomic_DNA"/>
</dbReference>
<evidence type="ECO:0000313" key="9">
    <source>
        <dbReference type="Proteomes" id="UP000184268"/>
    </source>
</evidence>
<keyword evidence="8" id="KW-0449">Lipoprotein</keyword>
<dbReference type="PANTHER" id="PTHR47360:SF1">
    <property type="entry name" value="ENDOPEPTIDASE NLPC-RELATED"/>
    <property type="match status" value="1"/>
</dbReference>
<feature type="domain" description="NlpC/P60" evidence="7">
    <location>
        <begin position="39"/>
        <end position="160"/>
    </location>
</feature>
<keyword evidence="3 6" id="KW-0732">Signal</keyword>
<comment type="similarity">
    <text evidence="1">Belongs to the peptidase C40 family.</text>
</comment>
<dbReference type="STRING" id="299255.SAMN02745129_1914"/>
<dbReference type="GO" id="GO:0008234">
    <property type="term" value="F:cysteine-type peptidase activity"/>
    <property type="evidence" value="ECO:0007669"/>
    <property type="project" value="UniProtKB-KW"/>
</dbReference>
<dbReference type="GO" id="GO:0006508">
    <property type="term" value="P:proteolysis"/>
    <property type="evidence" value="ECO:0007669"/>
    <property type="project" value="UniProtKB-KW"/>
</dbReference>
<protein>
    <submittedName>
        <fullName evidence="8">Probable lipoprotein NlpC</fullName>
    </submittedName>
</protein>
<feature type="signal peptide" evidence="6">
    <location>
        <begin position="1"/>
        <end position="18"/>
    </location>
</feature>